<dbReference type="InterPro" id="IPR024600">
    <property type="entry name" value="Notch_C"/>
</dbReference>
<dbReference type="EnsemblMetazoa" id="G27715.6">
    <property type="protein sequence ID" value="G27715.6:cds"/>
    <property type="gene ID" value="G27715"/>
</dbReference>
<evidence type="ECO:0000256" key="4">
    <source>
        <dbReference type="SAM" id="MobiDB-lite"/>
    </source>
</evidence>
<dbReference type="Gene3D" id="1.25.40.20">
    <property type="entry name" value="Ankyrin repeat-containing domain"/>
    <property type="match status" value="1"/>
</dbReference>
<keyword evidence="1" id="KW-0677">Repeat</keyword>
<feature type="compositionally biased region" description="Basic residues" evidence="4">
    <location>
        <begin position="223"/>
        <end position="235"/>
    </location>
</feature>
<dbReference type="PANTHER" id="PTHR24171:SF9">
    <property type="entry name" value="ANKYRIN REPEAT DOMAIN-CONTAINING PROTEIN 39"/>
    <property type="match status" value="1"/>
</dbReference>
<dbReference type="Pfam" id="PF12796">
    <property type="entry name" value="Ank_2"/>
    <property type="match status" value="1"/>
</dbReference>
<feature type="region of interest" description="Disordered" evidence="4">
    <location>
        <begin position="179"/>
        <end position="269"/>
    </location>
</feature>
<sequence length="497" mass="55094">KVLLDAGADCNAEDITGRTPLHAAIAADALGVFQILLRNRSTNLNAKSQDGTTPLILAVRMAVEGMVEDLIKSDADINMTDEWGKTALHWAAAVNNSKAAQTLLQNGANRDAQDTKDETPLFLAAREGSSHTAQILLDHYANRDITDHMDRLPRDIAHERQHRDILRLLDEYRMSPAGMTLSNGMPASPGHMHMMQQKNSKQKRRKNNSNTPISPNGLPNGVHPKKPKTKKKSPKHGTSPNCEGSASSMETVSPGNSIESPLRYDQTPSSYDMYARSMSQQPVYHIDNVTLSHSMTDDQAILSYEYNNSPGMQPQWTQPHHNPPPTYTTSITPPSQPPINSPMGHGKMSPVKPTKNSLPTSPTHIQAMHQRARQEQRAAHGSPHSRQNDHYVYSNSETHLPITTMPNMYTNDSYMHQSQAIDYPQKMYIEKYPTPQSQSSMDSPQVRSGVPLPEHYLTPSPDSPGQWSSSSPHSAHSDWSEAISSPDQPIRNKPVFL</sequence>
<dbReference type="SUPFAM" id="SSF48403">
    <property type="entry name" value="Ankyrin repeat"/>
    <property type="match status" value="1"/>
</dbReference>
<keyword evidence="7" id="KW-1185">Reference proteome</keyword>
<dbReference type="Proteomes" id="UP000005408">
    <property type="component" value="Unassembled WGS sequence"/>
</dbReference>
<dbReference type="PROSITE" id="PS50088">
    <property type="entry name" value="ANK_REPEAT"/>
    <property type="match status" value="3"/>
</dbReference>
<evidence type="ECO:0000313" key="6">
    <source>
        <dbReference type="EnsemblMetazoa" id="G27715.6:cds"/>
    </source>
</evidence>
<organism evidence="6 7">
    <name type="scientific">Magallana gigas</name>
    <name type="common">Pacific oyster</name>
    <name type="synonym">Crassostrea gigas</name>
    <dbReference type="NCBI Taxonomy" id="29159"/>
    <lineage>
        <taxon>Eukaryota</taxon>
        <taxon>Metazoa</taxon>
        <taxon>Spiralia</taxon>
        <taxon>Lophotrochozoa</taxon>
        <taxon>Mollusca</taxon>
        <taxon>Bivalvia</taxon>
        <taxon>Autobranchia</taxon>
        <taxon>Pteriomorphia</taxon>
        <taxon>Ostreida</taxon>
        <taxon>Ostreoidea</taxon>
        <taxon>Ostreidae</taxon>
        <taxon>Magallana</taxon>
    </lineage>
</organism>
<dbReference type="SMART" id="SM00248">
    <property type="entry name" value="ANK"/>
    <property type="match status" value="4"/>
</dbReference>
<feature type="compositionally biased region" description="Polar residues" evidence="4">
    <location>
        <begin position="434"/>
        <end position="446"/>
    </location>
</feature>
<keyword evidence="2 3" id="KW-0040">ANK repeat</keyword>
<proteinExistence type="predicted"/>
<feature type="region of interest" description="Disordered" evidence="4">
    <location>
        <begin position="311"/>
        <end position="394"/>
    </location>
</feature>
<reference evidence="6" key="1">
    <citation type="submission" date="2022-08" db="UniProtKB">
        <authorList>
            <consortium name="EnsemblMetazoa"/>
        </authorList>
    </citation>
    <scope>IDENTIFICATION</scope>
    <source>
        <strain evidence="6">05x7-T-G4-1.051#20</strain>
    </source>
</reference>
<feature type="compositionally biased region" description="Polar residues" evidence="4">
    <location>
        <begin position="311"/>
        <end position="320"/>
    </location>
</feature>
<dbReference type="InterPro" id="IPR002110">
    <property type="entry name" value="Ankyrin_rpt"/>
</dbReference>
<evidence type="ECO:0000256" key="2">
    <source>
        <dbReference type="ARBA" id="ARBA00023043"/>
    </source>
</evidence>
<feature type="repeat" description="ANK" evidence="3">
    <location>
        <begin position="83"/>
        <end position="115"/>
    </location>
</feature>
<feature type="compositionally biased region" description="Polar residues" evidence="4">
    <location>
        <begin position="354"/>
        <end position="364"/>
    </location>
</feature>
<evidence type="ECO:0000313" key="7">
    <source>
        <dbReference type="Proteomes" id="UP000005408"/>
    </source>
</evidence>
<dbReference type="PROSITE" id="PS50297">
    <property type="entry name" value="ANK_REP_REGION"/>
    <property type="match status" value="2"/>
</dbReference>
<feature type="compositionally biased region" description="Low complexity" evidence="4">
    <location>
        <begin position="459"/>
        <end position="474"/>
    </location>
</feature>
<dbReference type="PANTHER" id="PTHR24171">
    <property type="entry name" value="ANKYRIN REPEAT DOMAIN-CONTAINING PROTEIN 39-RELATED"/>
    <property type="match status" value="1"/>
</dbReference>
<dbReference type="AlphaFoldDB" id="A0A8W8LD34"/>
<dbReference type="InterPro" id="IPR036770">
    <property type="entry name" value="Ankyrin_rpt-contain_sf"/>
</dbReference>
<evidence type="ECO:0000256" key="3">
    <source>
        <dbReference type="PROSITE-ProRule" id="PRU00023"/>
    </source>
</evidence>
<protein>
    <recommendedName>
        <fullName evidence="5">Notch C-terminal domain-containing protein</fullName>
    </recommendedName>
</protein>
<feature type="repeat" description="ANK" evidence="3">
    <location>
        <begin position="50"/>
        <end position="82"/>
    </location>
</feature>
<feature type="compositionally biased region" description="Polar residues" evidence="4">
    <location>
        <begin position="241"/>
        <end position="259"/>
    </location>
</feature>
<accession>A0A8W8LD34</accession>
<dbReference type="SMART" id="SM01334">
    <property type="entry name" value="DUF3454"/>
    <property type="match status" value="1"/>
</dbReference>
<feature type="domain" description="Notch C-terminal" evidence="5">
    <location>
        <begin position="429"/>
        <end position="488"/>
    </location>
</feature>
<evidence type="ECO:0000259" key="5">
    <source>
        <dbReference type="SMART" id="SM01334"/>
    </source>
</evidence>
<evidence type="ECO:0000256" key="1">
    <source>
        <dbReference type="ARBA" id="ARBA00022737"/>
    </source>
</evidence>
<name>A0A8W8LD34_MAGGI</name>
<feature type="repeat" description="ANK" evidence="3">
    <location>
        <begin position="116"/>
        <end position="148"/>
    </location>
</feature>
<dbReference type="Pfam" id="PF13857">
    <property type="entry name" value="Ank_5"/>
    <property type="match status" value="1"/>
</dbReference>
<feature type="region of interest" description="Disordered" evidence="4">
    <location>
        <begin position="434"/>
        <end position="497"/>
    </location>
</feature>